<protein>
    <submittedName>
        <fullName evidence="1">Uncharacterized protein</fullName>
    </submittedName>
</protein>
<evidence type="ECO:0000313" key="1">
    <source>
        <dbReference type="EMBL" id="PQP99200.1"/>
    </source>
</evidence>
<organism evidence="1 2">
    <name type="scientific">Prunus yedoensis var. nudiflora</name>
    <dbReference type="NCBI Taxonomy" id="2094558"/>
    <lineage>
        <taxon>Eukaryota</taxon>
        <taxon>Viridiplantae</taxon>
        <taxon>Streptophyta</taxon>
        <taxon>Embryophyta</taxon>
        <taxon>Tracheophyta</taxon>
        <taxon>Spermatophyta</taxon>
        <taxon>Magnoliopsida</taxon>
        <taxon>eudicotyledons</taxon>
        <taxon>Gunneridae</taxon>
        <taxon>Pentapetalae</taxon>
        <taxon>rosids</taxon>
        <taxon>fabids</taxon>
        <taxon>Rosales</taxon>
        <taxon>Rosaceae</taxon>
        <taxon>Amygdaloideae</taxon>
        <taxon>Amygdaleae</taxon>
        <taxon>Prunus</taxon>
    </lineage>
</organism>
<evidence type="ECO:0000313" key="2">
    <source>
        <dbReference type="Proteomes" id="UP000250321"/>
    </source>
</evidence>
<accession>A0A314Y4B1</accession>
<gene>
    <name evidence="1" type="ORF">Pyn_32194</name>
</gene>
<dbReference type="EMBL" id="PJQY01001837">
    <property type="protein sequence ID" value="PQP99200.1"/>
    <property type="molecule type" value="Genomic_DNA"/>
</dbReference>
<dbReference type="AlphaFoldDB" id="A0A314Y4B1"/>
<sequence length="150" mass="16390">MDSCSCRVLVPLGLLYIAVRFGMGLGFGGPEAIHDRHVSAVKCPLSGFDFEVGASRFLSHSLLQFLSRIVESCSISEIFNFIFVTNCLCSGGLLGYELKINLWKRACRERKGNQSIRVSACSDCIAISAVEVKGGLQKGQHLLANSMHFM</sequence>
<dbReference type="Proteomes" id="UP000250321">
    <property type="component" value="Unassembled WGS sequence"/>
</dbReference>
<reference evidence="1 2" key="1">
    <citation type="submission" date="2018-02" db="EMBL/GenBank/DDBJ databases">
        <title>Draft genome of wild Prunus yedoensis var. nudiflora.</title>
        <authorList>
            <person name="Baek S."/>
            <person name="Kim J.-H."/>
            <person name="Choi K."/>
            <person name="Kim G.-B."/>
            <person name="Cho A."/>
            <person name="Jang H."/>
            <person name="Shin C.-H."/>
            <person name="Yu H.-J."/>
            <person name="Mun J.-H."/>
        </authorList>
    </citation>
    <scope>NUCLEOTIDE SEQUENCE [LARGE SCALE GENOMIC DNA]</scope>
    <source>
        <strain evidence="2">cv. Jeju island</strain>
        <tissue evidence="1">Leaf</tissue>
    </source>
</reference>
<name>A0A314Y4B1_PRUYE</name>
<comment type="caution">
    <text evidence="1">The sequence shown here is derived from an EMBL/GenBank/DDBJ whole genome shotgun (WGS) entry which is preliminary data.</text>
</comment>
<keyword evidence="2" id="KW-1185">Reference proteome</keyword>
<proteinExistence type="predicted"/>